<evidence type="ECO:0000313" key="3">
    <source>
        <dbReference type="EMBL" id="EQD72681.1"/>
    </source>
</evidence>
<feature type="compositionally biased region" description="Basic and acidic residues" evidence="1">
    <location>
        <begin position="96"/>
        <end position="106"/>
    </location>
</feature>
<dbReference type="AlphaFoldDB" id="T1BIA1"/>
<reference evidence="3" key="1">
    <citation type="submission" date="2013-08" db="EMBL/GenBank/DDBJ databases">
        <authorList>
            <person name="Mendez C."/>
            <person name="Richter M."/>
            <person name="Ferrer M."/>
            <person name="Sanchez J."/>
        </authorList>
    </citation>
    <scope>NUCLEOTIDE SEQUENCE</scope>
</reference>
<protein>
    <submittedName>
        <fullName evidence="3">Transposase</fullName>
    </submittedName>
</protein>
<proteinExistence type="predicted"/>
<organism evidence="3">
    <name type="scientific">mine drainage metagenome</name>
    <dbReference type="NCBI Taxonomy" id="410659"/>
    <lineage>
        <taxon>unclassified sequences</taxon>
        <taxon>metagenomes</taxon>
        <taxon>ecological metagenomes</taxon>
    </lineage>
</organism>
<gene>
    <name evidence="3" type="ORF">B1B_03623</name>
</gene>
<feature type="compositionally biased region" description="Basic and acidic residues" evidence="1">
    <location>
        <begin position="41"/>
        <end position="66"/>
    </location>
</feature>
<comment type="caution">
    <text evidence="3">The sequence shown here is derived from an EMBL/GenBank/DDBJ whole genome shotgun (WGS) entry which is preliminary data.</text>
</comment>
<dbReference type="Pfam" id="PF03050">
    <property type="entry name" value="DDE_Tnp_IS66"/>
    <property type="match status" value="1"/>
</dbReference>
<dbReference type="EMBL" id="AUZY01002235">
    <property type="protein sequence ID" value="EQD72681.1"/>
    <property type="molecule type" value="Genomic_DNA"/>
</dbReference>
<accession>T1BIA1</accession>
<evidence type="ECO:0000256" key="1">
    <source>
        <dbReference type="SAM" id="MobiDB-lite"/>
    </source>
</evidence>
<reference evidence="3" key="2">
    <citation type="journal article" date="2014" name="ISME J.">
        <title>Microbial stratification in low pH oxic and suboxic macroscopic growths along an acid mine drainage.</title>
        <authorList>
            <person name="Mendez-Garcia C."/>
            <person name="Mesa V."/>
            <person name="Sprenger R.R."/>
            <person name="Richter M."/>
            <person name="Diez M.S."/>
            <person name="Solano J."/>
            <person name="Bargiela R."/>
            <person name="Golyshina O.V."/>
            <person name="Manteca A."/>
            <person name="Ramos J.L."/>
            <person name="Gallego J.R."/>
            <person name="Llorente I."/>
            <person name="Martins Dos Santos V.A."/>
            <person name="Jensen O.N."/>
            <person name="Pelaez A.I."/>
            <person name="Sanchez J."/>
            <person name="Ferrer M."/>
        </authorList>
    </citation>
    <scope>NUCLEOTIDE SEQUENCE</scope>
</reference>
<feature type="non-terminal residue" evidence="3">
    <location>
        <position position="433"/>
    </location>
</feature>
<feature type="region of interest" description="Disordered" evidence="1">
    <location>
        <begin position="41"/>
        <end position="138"/>
    </location>
</feature>
<evidence type="ECO:0000259" key="2">
    <source>
        <dbReference type="Pfam" id="PF03050"/>
    </source>
</evidence>
<sequence>MLARDLKIELASDEDSLTLDREQRREILRKLERLEKLEEEFRRTREELRRAREENLRLKKENERLRTSAPVLAASDRTAEAGGVPFQQDVLPPSRPGREEAPDRWPTRPSGPRSIPTDTERSPRSRDPGPCPNCTTKLGDPCDSFHRTITDLPLTALLVFDLEVFRYRCPGCHQRVHADPPFPPHQQFGPVLASWVAHQRMLGLSVEKVRTSARESFGLEISEATVLALEAWAAERLGPTYATLKAQVKEARAVGADETSFRINGENGWLWVYTHLSATVYQLAPTRGRKAVLEVLEGYDGTLEHDAWDPYDAIITADHQLDPVHVNRWLERAEVRHRVEPRPLLEERTAKLTSAGHPPEEFLRFVDGVRSIYREAILVVKDRERVPRAERKAAYRRARRAMAALLRVDWKDADARRIAKELRHRRGMLFTFL</sequence>
<dbReference type="PANTHER" id="PTHR33678:SF2">
    <property type="match status" value="1"/>
</dbReference>
<feature type="compositionally biased region" description="Basic and acidic residues" evidence="1">
    <location>
        <begin position="118"/>
        <end position="127"/>
    </location>
</feature>
<name>T1BIA1_9ZZZZ</name>
<dbReference type="InterPro" id="IPR004291">
    <property type="entry name" value="Transposase_IS66_central"/>
</dbReference>
<feature type="domain" description="Transposase IS66 central" evidence="2">
    <location>
        <begin position="187"/>
        <end position="348"/>
    </location>
</feature>
<dbReference type="PANTHER" id="PTHR33678">
    <property type="entry name" value="BLL1576 PROTEIN"/>
    <property type="match status" value="1"/>
</dbReference>
<dbReference type="InterPro" id="IPR052344">
    <property type="entry name" value="Transposase-related"/>
</dbReference>